<evidence type="ECO:0000313" key="2">
    <source>
        <dbReference type="EMBL" id="TKC93697.1"/>
    </source>
</evidence>
<dbReference type="EMBL" id="SSMQ01000116">
    <property type="protein sequence ID" value="TKC93697.1"/>
    <property type="molecule type" value="Genomic_DNA"/>
</dbReference>
<dbReference type="Proteomes" id="UP000309215">
    <property type="component" value="Unassembled WGS sequence"/>
</dbReference>
<gene>
    <name evidence="2" type="ORF">E8A74_48975</name>
</gene>
<comment type="caution">
    <text evidence="2">The sequence shown here is derived from an EMBL/GenBank/DDBJ whole genome shotgun (WGS) entry which is preliminary data.</text>
</comment>
<dbReference type="OrthoDB" id="9769293at2"/>
<reference evidence="2 3" key="1">
    <citation type="submission" date="2019-04" db="EMBL/GenBank/DDBJ databases">
        <authorList>
            <person name="Li Y."/>
            <person name="Wang J."/>
        </authorList>
    </citation>
    <scope>NUCLEOTIDE SEQUENCE [LARGE SCALE GENOMIC DNA]</scope>
    <source>
        <strain evidence="2 3">DSM 14668</strain>
    </source>
</reference>
<dbReference type="RefSeq" id="WP_136936101.1">
    <property type="nucleotide sequence ID" value="NZ_SSMQ01000116.1"/>
</dbReference>
<organism evidence="2 3">
    <name type="scientific">Polyangium fumosum</name>
    <dbReference type="NCBI Taxonomy" id="889272"/>
    <lineage>
        <taxon>Bacteria</taxon>
        <taxon>Pseudomonadati</taxon>
        <taxon>Myxococcota</taxon>
        <taxon>Polyangia</taxon>
        <taxon>Polyangiales</taxon>
        <taxon>Polyangiaceae</taxon>
        <taxon>Polyangium</taxon>
    </lineage>
</organism>
<feature type="compositionally biased region" description="Pro residues" evidence="1">
    <location>
        <begin position="324"/>
        <end position="333"/>
    </location>
</feature>
<protein>
    <recommendedName>
        <fullName evidence="4">ParB/Sulfiredoxin domain-containing protein</fullName>
    </recommendedName>
</protein>
<sequence length="493" mass="55205">MVDYKEWKEKSVAVGSLYLDPKNPRLPSANATLEQREIIAELVKNDDVYTLAKDIAENGYIPIESLVGLEENGRTFILEGNRRLAALKLLVNPEGAPVSELKRFRKLSSKADLDNIGKVRVIFAASREAAAPLIMRKHTRQQVARWSPLMQARYYRTMAGSGVNLEELARQYGTTPSEIATFLRTDVMYDIACGMDLPSDVAEVVRDPRQFSSSTLKRLLDYGKAQEFLGIQFDEHGNLHGKVDAQEFKRGFVRILTDIARNVIDTRTLNKTDDIEKYLSGLQSDTPNKEKGGSFTAIDLAKTKDSPKQARDVPASGPAAVPTPTRPKPPPKPSVTLIPARARCYVENSRVEEVFNELRRLRVDNFPRASTMLLRILLELSLRHFLEQAGKMKALVSEAKKLKLPDGQPTLRQMLTAVLSDDAIPLTGAHRKKLNQILAQADSNLLLDNMAVCVRENFAFPTAKELHGYWDHFDALLQLMFTEADSQDSESES</sequence>
<proteinExistence type="predicted"/>
<accession>A0A4U1IIZ3</accession>
<name>A0A4U1IIZ3_9BACT</name>
<keyword evidence="3" id="KW-1185">Reference proteome</keyword>
<evidence type="ECO:0008006" key="4">
    <source>
        <dbReference type="Google" id="ProtNLM"/>
    </source>
</evidence>
<feature type="region of interest" description="Disordered" evidence="1">
    <location>
        <begin position="282"/>
        <end position="336"/>
    </location>
</feature>
<feature type="compositionally biased region" description="Basic and acidic residues" evidence="1">
    <location>
        <begin position="301"/>
        <end position="311"/>
    </location>
</feature>
<dbReference type="AlphaFoldDB" id="A0A4U1IIZ3"/>
<evidence type="ECO:0000256" key="1">
    <source>
        <dbReference type="SAM" id="MobiDB-lite"/>
    </source>
</evidence>
<evidence type="ECO:0000313" key="3">
    <source>
        <dbReference type="Proteomes" id="UP000309215"/>
    </source>
</evidence>